<protein>
    <submittedName>
        <fullName evidence="1">Uncharacterized protein</fullName>
    </submittedName>
</protein>
<evidence type="ECO:0000313" key="1">
    <source>
        <dbReference type="EMBL" id="SVE04164.1"/>
    </source>
</evidence>
<proteinExistence type="predicted"/>
<organism evidence="1">
    <name type="scientific">marine metagenome</name>
    <dbReference type="NCBI Taxonomy" id="408172"/>
    <lineage>
        <taxon>unclassified sequences</taxon>
        <taxon>metagenomes</taxon>
        <taxon>ecological metagenomes</taxon>
    </lineage>
</organism>
<name>A0A383A939_9ZZZZ</name>
<dbReference type="EMBL" id="UINC01190150">
    <property type="protein sequence ID" value="SVE04164.1"/>
    <property type="molecule type" value="Genomic_DNA"/>
</dbReference>
<gene>
    <name evidence="1" type="ORF">METZ01_LOCUS457018</name>
</gene>
<accession>A0A383A939</accession>
<sequence length="32" mass="3732">MGRLVCAAFKRRFVIKNTAIVFLEPFNSYRPS</sequence>
<reference evidence="1" key="1">
    <citation type="submission" date="2018-05" db="EMBL/GenBank/DDBJ databases">
        <authorList>
            <person name="Lanie J.A."/>
            <person name="Ng W.-L."/>
            <person name="Kazmierczak K.M."/>
            <person name="Andrzejewski T.M."/>
            <person name="Davidsen T.M."/>
            <person name="Wayne K.J."/>
            <person name="Tettelin H."/>
            <person name="Glass J.I."/>
            <person name="Rusch D."/>
            <person name="Podicherti R."/>
            <person name="Tsui H.-C.T."/>
            <person name="Winkler M.E."/>
        </authorList>
    </citation>
    <scope>NUCLEOTIDE SEQUENCE</scope>
</reference>
<dbReference type="AlphaFoldDB" id="A0A383A939"/>
<feature type="non-terminal residue" evidence="1">
    <location>
        <position position="32"/>
    </location>
</feature>